<gene>
    <name evidence="1" type="ORF">AGLY_010382</name>
</gene>
<dbReference type="OrthoDB" id="6621772at2759"/>
<dbReference type="EMBL" id="VYZN01000040">
    <property type="protein sequence ID" value="KAE9532180.1"/>
    <property type="molecule type" value="Genomic_DNA"/>
</dbReference>
<organism evidence="1 2">
    <name type="scientific">Aphis glycines</name>
    <name type="common">Soybean aphid</name>
    <dbReference type="NCBI Taxonomy" id="307491"/>
    <lineage>
        <taxon>Eukaryota</taxon>
        <taxon>Metazoa</taxon>
        <taxon>Ecdysozoa</taxon>
        <taxon>Arthropoda</taxon>
        <taxon>Hexapoda</taxon>
        <taxon>Insecta</taxon>
        <taxon>Pterygota</taxon>
        <taxon>Neoptera</taxon>
        <taxon>Paraneoptera</taxon>
        <taxon>Hemiptera</taxon>
        <taxon>Sternorrhyncha</taxon>
        <taxon>Aphidomorpha</taxon>
        <taxon>Aphidoidea</taxon>
        <taxon>Aphididae</taxon>
        <taxon>Aphidini</taxon>
        <taxon>Aphis</taxon>
        <taxon>Aphis</taxon>
    </lineage>
</organism>
<reference evidence="1 2" key="1">
    <citation type="submission" date="2019-08" db="EMBL/GenBank/DDBJ databases">
        <title>The genome of the soybean aphid Biotype 1, its phylome, world population structure and adaptation to the North American continent.</title>
        <authorList>
            <person name="Giordano R."/>
            <person name="Donthu R.K."/>
            <person name="Hernandez A.G."/>
            <person name="Wright C.L."/>
            <person name="Zimin A.V."/>
        </authorList>
    </citation>
    <scope>NUCLEOTIDE SEQUENCE [LARGE SCALE GENOMIC DNA]</scope>
    <source>
        <tissue evidence="1">Whole aphids</tissue>
    </source>
</reference>
<dbReference type="AlphaFoldDB" id="A0A6G0TI33"/>
<name>A0A6G0TI33_APHGL</name>
<evidence type="ECO:0000313" key="1">
    <source>
        <dbReference type="EMBL" id="KAE9532180.1"/>
    </source>
</evidence>
<dbReference type="Proteomes" id="UP000475862">
    <property type="component" value="Unassembled WGS sequence"/>
</dbReference>
<protein>
    <submittedName>
        <fullName evidence="1">Uncharacterized protein</fullName>
    </submittedName>
</protein>
<feature type="non-terminal residue" evidence="1">
    <location>
        <position position="1"/>
    </location>
</feature>
<proteinExistence type="predicted"/>
<accession>A0A6G0TI33</accession>
<keyword evidence="2" id="KW-1185">Reference proteome</keyword>
<sequence length="231" mass="26184">DPLISHSDLNQIQIDNGRHLSSTNSELQNYSVPLDIVLNDSEYENMFNALHDQFHQSYNAAQTSRINISPPSQATILQLNSNLNYEDTISNQTQNYHGECAETITYINDPSISHSDLNQIQMENLSNSISINRVHQLSSTRCPVSINVLNDLDYENFYNLLHTTPHRLHNVEQTSIINMSTPQSTVLNSLNYLVEYNASNATLFPRSPRNDPPPSYDECIASSRLIPRSIH</sequence>
<evidence type="ECO:0000313" key="2">
    <source>
        <dbReference type="Proteomes" id="UP000475862"/>
    </source>
</evidence>
<comment type="caution">
    <text evidence="1">The sequence shown here is derived from an EMBL/GenBank/DDBJ whole genome shotgun (WGS) entry which is preliminary data.</text>
</comment>